<name>A0A6I6UID7_9BACI</name>
<keyword evidence="1" id="KW-0812">Transmembrane</keyword>
<evidence type="ECO:0000313" key="3">
    <source>
        <dbReference type="Proteomes" id="UP000465062"/>
    </source>
</evidence>
<feature type="transmembrane region" description="Helical" evidence="1">
    <location>
        <begin position="5"/>
        <end position="22"/>
    </location>
</feature>
<dbReference type="RefSeq" id="WP_156477337.1">
    <property type="nucleotide sequence ID" value="NZ_CP047394.1"/>
</dbReference>
<dbReference type="KEGG" id="bvq:FHE72_17810"/>
<sequence>MNRWYFPFVVGIIIFMFLFLLGDYEMGLILTLSGGFTLGFFLMYWFNRGSNKGEGRR</sequence>
<protein>
    <submittedName>
        <fullName evidence="2">Uncharacterized protein</fullName>
    </submittedName>
</protein>
<organism evidence="2 3">
    <name type="scientific">Rossellomorea vietnamensis</name>
    <dbReference type="NCBI Taxonomy" id="218284"/>
    <lineage>
        <taxon>Bacteria</taxon>
        <taxon>Bacillati</taxon>
        <taxon>Bacillota</taxon>
        <taxon>Bacilli</taxon>
        <taxon>Bacillales</taxon>
        <taxon>Bacillaceae</taxon>
        <taxon>Rossellomorea</taxon>
    </lineage>
</organism>
<dbReference type="EMBL" id="CP047394">
    <property type="protein sequence ID" value="QHE62674.1"/>
    <property type="molecule type" value="Genomic_DNA"/>
</dbReference>
<evidence type="ECO:0000256" key="1">
    <source>
        <dbReference type="SAM" id="Phobius"/>
    </source>
</evidence>
<accession>A0A6I6UID7</accession>
<keyword evidence="1" id="KW-1133">Transmembrane helix</keyword>
<dbReference type="AlphaFoldDB" id="A0A6I6UID7"/>
<keyword evidence="1" id="KW-0472">Membrane</keyword>
<gene>
    <name evidence="2" type="ORF">FHE72_17810</name>
</gene>
<evidence type="ECO:0000313" key="2">
    <source>
        <dbReference type="EMBL" id="QHE62674.1"/>
    </source>
</evidence>
<dbReference type="Proteomes" id="UP000465062">
    <property type="component" value="Chromosome"/>
</dbReference>
<feature type="transmembrane region" description="Helical" evidence="1">
    <location>
        <begin position="28"/>
        <end position="47"/>
    </location>
</feature>
<proteinExistence type="predicted"/>
<reference evidence="2 3" key="1">
    <citation type="submission" date="2019-06" db="EMBL/GenBank/DDBJ databases">
        <title>An operon consisting of a P-type ATPase gene and a transcriptional regular gene given the different cadmium resistance in Bacillus vietamensis 151-6 and Bacillus marisflavi 151-25.</title>
        <authorList>
            <person name="Yu X."/>
        </authorList>
    </citation>
    <scope>NUCLEOTIDE SEQUENCE [LARGE SCALE GENOMIC DNA]</scope>
    <source>
        <strain evidence="2 3">151-6</strain>
    </source>
</reference>